<evidence type="ECO:0000313" key="3">
    <source>
        <dbReference type="EMBL" id="MDT0349307.1"/>
    </source>
</evidence>
<dbReference type="EMBL" id="JAVREJ010000003">
    <property type="protein sequence ID" value="MDT0349307.1"/>
    <property type="molecule type" value="Genomic_DNA"/>
</dbReference>
<accession>A0ABU2N5V4</accession>
<protein>
    <submittedName>
        <fullName evidence="3">ATP-dependent DNA ligase</fullName>
    </submittedName>
</protein>
<dbReference type="InterPro" id="IPR052171">
    <property type="entry name" value="NHEJ_LigD"/>
</dbReference>
<dbReference type="Proteomes" id="UP001183202">
    <property type="component" value="Unassembled WGS sequence"/>
</dbReference>
<dbReference type="RefSeq" id="WP_311555305.1">
    <property type="nucleotide sequence ID" value="NZ_JAVREJ010000003.1"/>
</dbReference>
<keyword evidence="3" id="KW-0436">Ligase</keyword>
<feature type="region of interest" description="Disordered" evidence="1">
    <location>
        <begin position="1"/>
        <end position="45"/>
    </location>
</feature>
<comment type="caution">
    <text evidence="3">The sequence shown here is derived from an EMBL/GenBank/DDBJ whole genome shotgun (WGS) entry which is preliminary data.</text>
</comment>
<organism evidence="3 4">
    <name type="scientific">Pseudonocardia charpentierae</name>
    <dbReference type="NCBI Taxonomy" id="3075545"/>
    <lineage>
        <taxon>Bacteria</taxon>
        <taxon>Bacillati</taxon>
        <taxon>Actinomycetota</taxon>
        <taxon>Actinomycetes</taxon>
        <taxon>Pseudonocardiales</taxon>
        <taxon>Pseudonocardiaceae</taxon>
        <taxon>Pseudonocardia</taxon>
    </lineage>
</organism>
<dbReference type="PANTHER" id="PTHR42705">
    <property type="entry name" value="BIFUNCTIONAL NON-HOMOLOGOUS END JOINING PROTEIN LIGD"/>
    <property type="match status" value="1"/>
</dbReference>
<feature type="compositionally biased region" description="Low complexity" evidence="1">
    <location>
        <begin position="1"/>
        <end position="14"/>
    </location>
</feature>
<evidence type="ECO:0000256" key="1">
    <source>
        <dbReference type="SAM" id="MobiDB-lite"/>
    </source>
</evidence>
<dbReference type="PANTHER" id="PTHR42705:SF2">
    <property type="entry name" value="BIFUNCTIONAL NON-HOMOLOGOUS END JOINING PROTEIN LIGD"/>
    <property type="match status" value="1"/>
</dbReference>
<name>A0ABU2N5V4_9PSEU</name>
<dbReference type="InterPro" id="IPR014145">
    <property type="entry name" value="LigD_pol_dom"/>
</dbReference>
<keyword evidence="4" id="KW-1185">Reference proteome</keyword>
<gene>
    <name evidence="3" type="ORF">RM445_07180</name>
</gene>
<evidence type="ECO:0000259" key="2">
    <source>
        <dbReference type="Pfam" id="PF21686"/>
    </source>
</evidence>
<feature type="domain" description="DNA ligase D polymerase" evidence="2">
    <location>
        <begin position="46"/>
        <end position="298"/>
    </location>
</feature>
<reference evidence="4" key="1">
    <citation type="submission" date="2023-07" db="EMBL/GenBank/DDBJ databases">
        <title>30 novel species of actinomycetes from the DSMZ collection.</title>
        <authorList>
            <person name="Nouioui I."/>
        </authorList>
    </citation>
    <scope>NUCLEOTIDE SEQUENCE [LARGE SCALE GENOMIC DNA]</scope>
    <source>
        <strain evidence="4">DSM 45834</strain>
    </source>
</reference>
<sequence length="339" mass="36450">MAAARTRAARTGTTETRDGVELTSLDGPLFDGAASDGTASDGKGHTKRDLVDYLDAVRHAILPALAGRALSVMRVRPGQQPFMQKNLPKYAPEWIARTTVWAEASHREVTYPLCDDRRTLLWLANQRAVEYHPALIRAGEQHATHLVLDLDPPEGDGPVPVNWAHVVRAAMLIRRVLDDLGLVGAVKTSGSKGVHIFVPITPVPVMDSAAATRAIAARAEALDPEIATTAFIRADRAGKVFLDSTRSIGATVVAAYSPRIRPGLPVSFPVAWDDLPHVTPADFTVATAPGLLGDGDPWAAALPDPQELPAELLEHGHTIPVARVAAMHEGKRRKRAQQE</sequence>
<proteinExistence type="predicted"/>
<dbReference type="Pfam" id="PF21686">
    <property type="entry name" value="LigD_Prim-Pol"/>
    <property type="match status" value="1"/>
</dbReference>
<evidence type="ECO:0000313" key="4">
    <source>
        <dbReference type="Proteomes" id="UP001183202"/>
    </source>
</evidence>
<dbReference type="Gene3D" id="3.90.920.10">
    <property type="entry name" value="DNA primase, PRIM domain"/>
    <property type="match status" value="1"/>
</dbReference>
<dbReference type="GO" id="GO:0016874">
    <property type="term" value="F:ligase activity"/>
    <property type="evidence" value="ECO:0007669"/>
    <property type="project" value="UniProtKB-KW"/>
</dbReference>